<name>A0A4R2PAP4_9BACL</name>
<gene>
    <name evidence="1" type="ORF">EV207_101131</name>
</gene>
<protein>
    <submittedName>
        <fullName evidence="1">Uncharacterized protein</fullName>
    </submittedName>
</protein>
<dbReference type="RefSeq" id="WP_165886790.1">
    <property type="nucleotide sequence ID" value="NZ_SLXK01000001.1"/>
</dbReference>
<accession>A0A4R2PAP4</accession>
<evidence type="ECO:0000313" key="1">
    <source>
        <dbReference type="EMBL" id="TCP32153.1"/>
    </source>
</evidence>
<dbReference type="AlphaFoldDB" id="A0A4R2PAP4"/>
<keyword evidence="2" id="KW-1185">Reference proteome</keyword>
<sequence length="54" mass="6215">MNPILMQHGIEWLGETEGQRSKKLQSEVLLYSCMKLVSVEVDAREVEEYCSQKA</sequence>
<reference evidence="1 2" key="1">
    <citation type="submission" date="2019-03" db="EMBL/GenBank/DDBJ databases">
        <title>Genomic Encyclopedia of Type Strains, Phase IV (KMG-IV): sequencing the most valuable type-strain genomes for metagenomic binning, comparative biology and taxonomic classification.</title>
        <authorList>
            <person name="Goeker M."/>
        </authorList>
    </citation>
    <scope>NUCLEOTIDE SEQUENCE [LARGE SCALE GENOMIC DNA]</scope>
    <source>
        <strain evidence="1 2">DSM 19377</strain>
    </source>
</reference>
<proteinExistence type="predicted"/>
<comment type="caution">
    <text evidence="1">The sequence shown here is derived from an EMBL/GenBank/DDBJ whole genome shotgun (WGS) entry which is preliminary data.</text>
</comment>
<organism evidence="1 2">
    <name type="scientific">Scopulibacillus darangshiensis</name>
    <dbReference type="NCBI Taxonomy" id="442528"/>
    <lineage>
        <taxon>Bacteria</taxon>
        <taxon>Bacillati</taxon>
        <taxon>Bacillota</taxon>
        <taxon>Bacilli</taxon>
        <taxon>Bacillales</taxon>
        <taxon>Sporolactobacillaceae</taxon>
        <taxon>Scopulibacillus</taxon>
    </lineage>
</organism>
<evidence type="ECO:0000313" key="2">
    <source>
        <dbReference type="Proteomes" id="UP000295416"/>
    </source>
</evidence>
<dbReference type="EMBL" id="SLXK01000001">
    <property type="protein sequence ID" value="TCP32153.1"/>
    <property type="molecule type" value="Genomic_DNA"/>
</dbReference>
<dbReference type="Proteomes" id="UP000295416">
    <property type="component" value="Unassembled WGS sequence"/>
</dbReference>